<protein>
    <submittedName>
        <fullName evidence="3">Alpha-galactosidase</fullName>
        <ecNumber evidence="3">3.2.1.22</ecNumber>
    </submittedName>
</protein>
<dbReference type="PRINTS" id="PR00743">
    <property type="entry name" value="GLHYDRLASE36"/>
</dbReference>
<dbReference type="Proteomes" id="UP001281447">
    <property type="component" value="Unassembled WGS sequence"/>
</dbReference>
<evidence type="ECO:0000256" key="2">
    <source>
        <dbReference type="ARBA" id="ARBA00023295"/>
    </source>
</evidence>
<evidence type="ECO:0000313" key="4">
    <source>
        <dbReference type="Proteomes" id="UP001281447"/>
    </source>
</evidence>
<dbReference type="CDD" id="cd14791">
    <property type="entry name" value="GH36"/>
    <property type="match status" value="1"/>
</dbReference>
<dbReference type="PANTHER" id="PTHR43053">
    <property type="entry name" value="GLYCOSIDASE FAMILY 31"/>
    <property type="match status" value="1"/>
</dbReference>
<accession>A0ABU5C5F7</accession>
<proteinExistence type="predicted"/>
<dbReference type="PANTHER" id="PTHR43053:SF3">
    <property type="entry name" value="ALPHA-GALACTOSIDASE C-RELATED"/>
    <property type="match status" value="1"/>
</dbReference>
<dbReference type="EMBL" id="JAWDIP010000003">
    <property type="protein sequence ID" value="MDY0394562.1"/>
    <property type="molecule type" value="Genomic_DNA"/>
</dbReference>
<dbReference type="SUPFAM" id="SSF51445">
    <property type="entry name" value="(Trans)glycosidases"/>
    <property type="match status" value="1"/>
</dbReference>
<keyword evidence="1 3" id="KW-0378">Hydrolase</keyword>
<dbReference type="GO" id="GO:0004557">
    <property type="term" value="F:alpha-galactosidase activity"/>
    <property type="evidence" value="ECO:0007669"/>
    <property type="project" value="UniProtKB-EC"/>
</dbReference>
<name>A0ABU5C5F7_9BACI</name>
<dbReference type="EC" id="3.2.1.22" evidence="3"/>
<evidence type="ECO:0000313" key="3">
    <source>
        <dbReference type="EMBL" id="MDY0394562.1"/>
    </source>
</evidence>
<comment type="caution">
    <text evidence="3">The sequence shown here is derived from an EMBL/GenBank/DDBJ whole genome shotgun (WGS) entry which is preliminary data.</text>
</comment>
<sequence length="237" mass="27034">MLKKVNDIGMDFGLWFEPEMVSPDSDLYRTHPEWVINVKGREPSITRHQYVLDLTQKEVREFIIEAVSSILESSNISYVKWDMNRHITDMPSTDFAHKYMLGLYSILETITSRFPKVLFESCSGGGGRFDPGLLYYMPQAWISDNSDAVERLHIQYGASMCYPLSTMGAHVTTVPNHQTGRITPLKTRGDVALSGVFGYELDITEMTDTEFEMVKKTSCRLQNIEEVNAYRGLLSTH</sequence>
<keyword evidence="2 3" id="KW-0326">Glycosidase</keyword>
<dbReference type="InterPro" id="IPR017853">
    <property type="entry name" value="GH"/>
</dbReference>
<evidence type="ECO:0000256" key="1">
    <source>
        <dbReference type="ARBA" id="ARBA00022801"/>
    </source>
</evidence>
<dbReference type="InterPro" id="IPR050985">
    <property type="entry name" value="Alpha-glycosidase_related"/>
</dbReference>
<dbReference type="InterPro" id="IPR013785">
    <property type="entry name" value="Aldolase_TIM"/>
</dbReference>
<organism evidence="3 4">
    <name type="scientific">Tigheibacillus halophilus</name>
    <dbReference type="NCBI Taxonomy" id="361280"/>
    <lineage>
        <taxon>Bacteria</taxon>
        <taxon>Bacillati</taxon>
        <taxon>Bacillota</taxon>
        <taxon>Bacilli</taxon>
        <taxon>Bacillales</taxon>
        <taxon>Bacillaceae</taxon>
        <taxon>Tigheibacillus</taxon>
    </lineage>
</organism>
<dbReference type="Gene3D" id="3.20.20.70">
    <property type="entry name" value="Aldolase class I"/>
    <property type="match status" value="1"/>
</dbReference>
<keyword evidence="4" id="KW-1185">Reference proteome</keyword>
<dbReference type="Pfam" id="PF02065">
    <property type="entry name" value="Melibiase"/>
    <property type="match status" value="1"/>
</dbReference>
<reference evidence="3 4" key="1">
    <citation type="submission" date="2023-10" db="EMBL/GenBank/DDBJ databases">
        <title>Virgibacillus halophilus 5B73C genome.</title>
        <authorList>
            <person name="Miliotis G."/>
            <person name="Sengupta P."/>
            <person name="Hameed A."/>
            <person name="Chuvochina M."/>
            <person name="Mcdonagh F."/>
            <person name="Simpson A.C."/>
            <person name="Singh N.K."/>
            <person name="Rekha P.D."/>
            <person name="Raman K."/>
            <person name="Hugenholtz P."/>
            <person name="Venkateswaran K."/>
        </authorList>
    </citation>
    <scope>NUCLEOTIDE SEQUENCE [LARGE SCALE GENOMIC DNA]</scope>
    <source>
        <strain evidence="3 4">5B73C</strain>
    </source>
</reference>
<dbReference type="InterPro" id="IPR002252">
    <property type="entry name" value="Glyco_hydro_36"/>
</dbReference>
<gene>
    <name evidence="3" type="ORF">RWE15_09055</name>
</gene>